<evidence type="ECO:0000313" key="2">
    <source>
        <dbReference type="EMBL" id="PNX76585.1"/>
    </source>
</evidence>
<reference evidence="2 3" key="2">
    <citation type="journal article" date="2017" name="Front. Plant Sci.">
        <title>Gene Classification and Mining of Molecular Markers Useful in Red Clover (Trifolium pratense) Breeding.</title>
        <authorList>
            <person name="Istvanek J."/>
            <person name="Dluhosova J."/>
            <person name="Dluhos P."/>
            <person name="Patkova L."/>
            <person name="Nedelnik J."/>
            <person name="Repkova J."/>
        </authorList>
    </citation>
    <scope>NUCLEOTIDE SEQUENCE [LARGE SCALE GENOMIC DNA]</scope>
    <source>
        <strain evidence="3">cv. Tatra</strain>
        <tissue evidence="2">Young leaves</tissue>
    </source>
</reference>
<dbReference type="Gene3D" id="3.30.420.10">
    <property type="entry name" value="Ribonuclease H-like superfamily/Ribonuclease H"/>
    <property type="match status" value="1"/>
</dbReference>
<dbReference type="InterPro" id="IPR053151">
    <property type="entry name" value="RNase_H-like"/>
</dbReference>
<dbReference type="STRING" id="57577.A0A2K3LDG8"/>
<name>A0A2K3LDG8_TRIPR</name>
<dbReference type="PANTHER" id="PTHR47723:SF19">
    <property type="entry name" value="POLYNUCLEOTIDYL TRANSFERASE, RIBONUCLEASE H-LIKE SUPERFAMILY PROTEIN"/>
    <property type="match status" value="1"/>
</dbReference>
<dbReference type="Pfam" id="PF13456">
    <property type="entry name" value="RVT_3"/>
    <property type="match status" value="1"/>
</dbReference>
<protein>
    <submittedName>
        <fullName evidence="2">Ribonuclease H</fullName>
    </submittedName>
</protein>
<dbReference type="InterPro" id="IPR044730">
    <property type="entry name" value="RNase_H-like_dom_plant"/>
</dbReference>
<gene>
    <name evidence="2" type="ORF">L195_g032538</name>
</gene>
<organism evidence="2 3">
    <name type="scientific">Trifolium pratense</name>
    <name type="common">Red clover</name>
    <dbReference type="NCBI Taxonomy" id="57577"/>
    <lineage>
        <taxon>Eukaryota</taxon>
        <taxon>Viridiplantae</taxon>
        <taxon>Streptophyta</taxon>
        <taxon>Embryophyta</taxon>
        <taxon>Tracheophyta</taxon>
        <taxon>Spermatophyta</taxon>
        <taxon>Magnoliopsida</taxon>
        <taxon>eudicotyledons</taxon>
        <taxon>Gunneridae</taxon>
        <taxon>Pentapetalae</taxon>
        <taxon>rosids</taxon>
        <taxon>fabids</taxon>
        <taxon>Fabales</taxon>
        <taxon>Fabaceae</taxon>
        <taxon>Papilionoideae</taxon>
        <taxon>50 kb inversion clade</taxon>
        <taxon>NPAAA clade</taxon>
        <taxon>Hologalegina</taxon>
        <taxon>IRL clade</taxon>
        <taxon>Trifolieae</taxon>
        <taxon>Trifolium</taxon>
    </lineage>
</organism>
<sequence length="201" mass="22263">MAKIFSPKKSCDYVFSTTNTSTITSVNPRLVAWSRPTEGTTCLNVDGSLLGTTNTAGYGGLLRNNNNNNGDFILGFYGVATVQSILFAELMTVLHGLQICWENGFRRIIYFSDSLQAVNLFWEEVSAHHQFANEIFSFRQLVNKDWDVVVEHTLREGNTCTDVLAKMCALSDSPLVKITSPPSELSTPLLTDAQGVVFIRE</sequence>
<feature type="domain" description="RNase H type-1" evidence="1">
    <location>
        <begin position="37"/>
        <end position="170"/>
    </location>
</feature>
<dbReference type="GO" id="GO:0003676">
    <property type="term" value="F:nucleic acid binding"/>
    <property type="evidence" value="ECO:0007669"/>
    <property type="project" value="InterPro"/>
</dbReference>
<dbReference type="EMBL" id="ASHM01030919">
    <property type="protein sequence ID" value="PNX76585.1"/>
    <property type="molecule type" value="Genomic_DNA"/>
</dbReference>
<dbReference type="InterPro" id="IPR002156">
    <property type="entry name" value="RNaseH_domain"/>
</dbReference>
<proteinExistence type="predicted"/>
<accession>A0A2K3LDG8</accession>
<dbReference type="InterPro" id="IPR036397">
    <property type="entry name" value="RNaseH_sf"/>
</dbReference>
<dbReference type="PROSITE" id="PS50879">
    <property type="entry name" value="RNASE_H_1"/>
    <property type="match status" value="1"/>
</dbReference>
<reference evidence="2 3" key="1">
    <citation type="journal article" date="2014" name="Am. J. Bot.">
        <title>Genome assembly and annotation for red clover (Trifolium pratense; Fabaceae).</title>
        <authorList>
            <person name="Istvanek J."/>
            <person name="Jaros M."/>
            <person name="Krenek A."/>
            <person name="Repkova J."/>
        </authorList>
    </citation>
    <scope>NUCLEOTIDE SEQUENCE [LARGE SCALE GENOMIC DNA]</scope>
    <source>
        <strain evidence="3">cv. Tatra</strain>
        <tissue evidence="2">Young leaves</tissue>
    </source>
</reference>
<evidence type="ECO:0000259" key="1">
    <source>
        <dbReference type="PROSITE" id="PS50879"/>
    </source>
</evidence>
<comment type="caution">
    <text evidence="2">The sequence shown here is derived from an EMBL/GenBank/DDBJ whole genome shotgun (WGS) entry which is preliminary data.</text>
</comment>
<dbReference type="CDD" id="cd06222">
    <property type="entry name" value="RNase_H_like"/>
    <property type="match status" value="1"/>
</dbReference>
<dbReference type="InterPro" id="IPR012337">
    <property type="entry name" value="RNaseH-like_sf"/>
</dbReference>
<dbReference type="GO" id="GO:0004523">
    <property type="term" value="F:RNA-DNA hybrid ribonuclease activity"/>
    <property type="evidence" value="ECO:0007669"/>
    <property type="project" value="InterPro"/>
</dbReference>
<evidence type="ECO:0000313" key="3">
    <source>
        <dbReference type="Proteomes" id="UP000236291"/>
    </source>
</evidence>
<dbReference type="SUPFAM" id="SSF53098">
    <property type="entry name" value="Ribonuclease H-like"/>
    <property type="match status" value="1"/>
</dbReference>
<dbReference type="PANTHER" id="PTHR47723">
    <property type="entry name" value="OS05G0353850 PROTEIN"/>
    <property type="match status" value="1"/>
</dbReference>
<dbReference type="AlphaFoldDB" id="A0A2K3LDG8"/>
<dbReference type="Proteomes" id="UP000236291">
    <property type="component" value="Unassembled WGS sequence"/>
</dbReference>